<evidence type="ECO:0000313" key="4">
    <source>
        <dbReference type="EMBL" id="TQV78392.1"/>
    </source>
</evidence>
<dbReference type="GO" id="GO:0016717">
    <property type="term" value="F:oxidoreductase activity, acting on paired donors, with oxidation of a pair of donors resulting in the reduction of molecular oxygen to two molecules of water"/>
    <property type="evidence" value="ECO:0007669"/>
    <property type="project" value="TreeGrafter"/>
</dbReference>
<accession>A0A545TME1</accession>
<organism evidence="4 5">
    <name type="scientific">Denitrobaculum tricleocarpae</name>
    <dbReference type="NCBI Taxonomy" id="2591009"/>
    <lineage>
        <taxon>Bacteria</taxon>
        <taxon>Pseudomonadati</taxon>
        <taxon>Pseudomonadota</taxon>
        <taxon>Alphaproteobacteria</taxon>
        <taxon>Rhodospirillales</taxon>
        <taxon>Rhodospirillaceae</taxon>
        <taxon>Denitrobaculum</taxon>
    </lineage>
</organism>
<dbReference type="GO" id="GO:0008610">
    <property type="term" value="P:lipid biosynthetic process"/>
    <property type="evidence" value="ECO:0007669"/>
    <property type="project" value="UniProtKB-ARBA"/>
</dbReference>
<proteinExistence type="predicted"/>
<dbReference type="InterPro" id="IPR005804">
    <property type="entry name" value="FA_desaturase_dom"/>
</dbReference>
<feature type="region of interest" description="Disordered" evidence="1">
    <location>
        <begin position="1"/>
        <end position="20"/>
    </location>
</feature>
<comment type="caution">
    <text evidence="4">The sequence shown here is derived from an EMBL/GenBank/DDBJ whole genome shotgun (WGS) entry which is preliminary data.</text>
</comment>
<feature type="transmembrane region" description="Helical" evidence="2">
    <location>
        <begin position="137"/>
        <end position="153"/>
    </location>
</feature>
<feature type="domain" description="Fatty acid desaturase" evidence="3">
    <location>
        <begin position="103"/>
        <end position="371"/>
    </location>
</feature>
<dbReference type="InterPro" id="IPR012171">
    <property type="entry name" value="Fatty_acid_desaturase"/>
</dbReference>
<dbReference type="Proteomes" id="UP000315252">
    <property type="component" value="Unassembled WGS sequence"/>
</dbReference>
<keyword evidence="2" id="KW-1133">Transmembrane helix</keyword>
<sequence>MSLQSLADGKGESVEPRAVPEPAIRRGQAVQAARSQRIKFTNDANDRFLATLRSRVADYFQATGRSRTGGAKILFKGIFYGGLAAALYALTLSGRLGGAGTFFSAMACGLFVLLLVANIAHDAAHDALSGNKKFDRFVHMIVFSLLGSNAYLWRMRHVKSHHNFPNVNGCDVDIDENPFIRLSPNHPGRWYQAYQHLYVPLIYALVALHSIFFQDLIYLFKKRLANLHDIRHPPHQYVLFVVSKAAYLGLALALPIALLEYAWWQVLIGYLFVTAVQSLMFAFMLIGTHFTEETAFPMVDEEGYLPHSWADHALLTSTDWLPRSPLANFIAGGANAHAAHHLFPNVSHVHYIAISKIIRETAAEFGKPYKEAGLLEMTSSHFRLLRRLGRQPG</sequence>
<dbReference type="PANTHER" id="PTHR19353:SF19">
    <property type="entry name" value="DELTA(5) FATTY ACID DESATURASE C-RELATED"/>
    <property type="match status" value="1"/>
</dbReference>
<evidence type="ECO:0000256" key="1">
    <source>
        <dbReference type="SAM" id="MobiDB-lite"/>
    </source>
</evidence>
<feature type="transmembrane region" description="Helical" evidence="2">
    <location>
        <begin position="237"/>
        <end position="257"/>
    </location>
</feature>
<dbReference type="OrthoDB" id="104711at2"/>
<protein>
    <recommendedName>
        <fullName evidence="3">Fatty acid desaturase domain-containing protein</fullName>
    </recommendedName>
</protein>
<keyword evidence="2" id="KW-0472">Membrane</keyword>
<dbReference type="RefSeq" id="WP_142897726.1">
    <property type="nucleotide sequence ID" value="NZ_ML660057.1"/>
</dbReference>
<evidence type="ECO:0000256" key="2">
    <source>
        <dbReference type="SAM" id="Phobius"/>
    </source>
</evidence>
<dbReference type="PANTHER" id="PTHR19353">
    <property type="entry name" value="FATTY ACID DESATURASE 2"/>
    <property type="match status" value="1"/>
</dbReference>
<name>A0A545TME1_9PROT</name>
<dbReference type="GO" id="GO:0016020">
    <property type="term" value="C:membrane"/>
    <property type="evidence" value="ECO:0007669"/>
    <property type="project" value="TreeGrafter"/>
</dbReference>
<feature type="transmembrane region" description="Helical" evidence="2">
    <location>
        <begin position="263"/>
        <end position="286"/>
    </location>
</feature>
<feature type="transmembrane region" description="Helical" evidence="2">
    <location>
        <begin position="73"/>
        <end position="90"/>
    </location>
</feature>
<reference evidence="4 5" key="1">
    <citation type="submission" date="2019-06" db="EMBL/GenBank/DDBJ databases">
        <title>Whole genome sequence for Rhodospirillaceae sp. R148.</title>
        <authorList>
            <person name="Wang G."/>
        </authorList>
    </citation>
    <scope>NUCLEOTIDE SEQUENCE [LARGE SCALE GENOMIC DNA]</scope>
    <source>
        <strain evidence="4 5">R148</strain>
    </source>
</reference>
<gene>
    <name evidence="4" type="ORF">FKG95_17655</name>
</gene>
<keyword evidence="2" id="KW-0812">Transmembrane</keyword>
<evidence type="ECO:0000313" key="5">
    <source>
        <dbReference type="Proteomes" id="UP000315252"/>
    </source>
</evidence>
<dbReference type="Pfam" id="PF00487">
    <property type="entry name" value="FA_desaturase"/>
    <property type="match status" value="1"/>
</dbReference>
<dbReference type="AlphaFoldDB" id="A0A545TME1"/>
<keyword evidence="5" id="KW-1185">Reference proteome</keyword>
<evidence type="ECO:0000259" key="3">
    <source>
        <dbReference type="Pfam" id="PF00487"/>
    </source>
</evidence>
<feature type="transmembrane region" description="Helical" evidence="2">
    <location>
        <begin position="96"/>
        <end position="116"/>
    </location>
</feature>
<feature type="transmembrane region" description="Helical" evidence="2">
    <location>
        <begin position="197"/>
        <end position="217"/>
    </location>
</feature>
<dbReference type="EMBL" id="VHSH01000006">
    <property type="protein sequence ID" value="TQV78392.1"/>
    <property type="molecule type" value="Genomic_DNA"/>
</dbReference>